<dbReference type="Proteomes" id="UP001169719">
    <property type="component" value="Unassembled WGS sequence"/>
</dbReference>
<dbReference type="PANTHER" id="PTHR44196">
    <property type="entry name" value="DEHYDROGENASE/REDUCTASE SDR FAMILY MEMBER 7B"/>
    <property type="match status" value="1"/>
</dbReference>
<dbReference type="EMBL" id="JAUEOZ010000001">
    <property type="protein sequence ID" value="MDN2480742.1"/>
    <property type="molecule type" value="Genomic_DNA"/>
</dbReference>
<evidence type="ECO:0000256" key="1">
    <source>
        <dbReference type="ARBA" id="ARBA00006484"/>
    </source>
</evidence>
<organism evidence="3 4">
    <name type="scientific">Vibrio agarivorans</name>
    <dbReference type="NCBI Taxonomy" id="153622"/>
    <lineage>
        <taxon>Bacteria</taxon>
        <taxon>Pseudomonadati</taxon>
        <taxon>Pseudomonadota</taxon>
        <taxon>Gammaproteobacteria</taxon>
        <taxon>Vibrionales</taxon>
        <taxon>Vibrionaceae</taxon>
        <taxon>Vibrio</taxon>
    </lineage>
</organism>
<keyword evidence="2" id="KW-0560">Oxidoreductase</keyword>
<dbReference type="PRINTS" id="PR00081">
    <property type="entry name" value="GDHRDH"/>
</dbReference>
<comment type="caution">
    <text evidence="3">The sequence shown here is derived from an EMBL/GenBank/DDBJ whole genome shotgun (WGS) entry which is preliminary data.</text>
</comment>
<dbReference type="RefSeq" id="WP_289960919.1">
    <property type="nucleotide sequence ID" value="NZ_JAUEOZ010000001.1"/>
</dbReference>
<dbReference type="InterPro" id="IPR020904">
    <property type="entry name" value="Sc_DH/Rdtase_CS"/>
</dbReference>
<protein>
    <submittedName>
        <fullName evidence="3">SDR family NAD(P)-dependent oxidoreductase</fullName>
    </submittedName>
</protein>
<sequence>MSTVLITGATSGIGEQLVKDYSAKGWQVIACGRNQEKLAQLESLDETVHALKFDVSDKEQTQQALTTLPALPDLWIFNAGNCEYIDDGVIDSDLMSRVMEINFHGVMRCIEVVQHQFAKGMRVALVGSIASEVALTRSEAYGASKAALSYFARSYRNDIAHKGVSVSLIFPGFVKTPLTDKNDFDMPMLISVEEASKRIIEGLNRGKDYIYFPRRFTWILRVIGTLPYQWQAKITAKLVGVKENGQ</sequence>
<comment type="similarity">
    <text evidence="1">Belongs to the short-chain dehydrogenases/reductases (SDR) family.</text>
</comment>
<dbReference type="InterPro" id="IPR002347">
    <property type="entry name" value="SDR_fam"/>
</dbReference>
<evidence type="ECO:0000313" key="3">
    <source>
        <dbReference type="EMBL" id="MDN2480742.1"/>
    </source>
</evidence>
<evidence type="ECO:0000313" key="4">
    <source>
        <dbReference type="Proteomes" id="UP001169719"/>
    </source>
</evidence>
<dbReference type="InterPro" id="IPR036291">
    <property type="entry name" value="NAD(P)-bd_dom_sf"/>
</dbReference>
<reference evidence="3" key="1">
    <citation type="submission" date="2024-05" db="EMBL/GenBank/DDBJ databases">
        <title>Genome Sequences of Four Agar- Degrading Marine Bacteria.</title>
        <authorList>
            <person name="Phillips E.K."/>
            <person name="Shaffer J.C."/>
            <person name="Henson M.W."/>
            <person name="Temperton B."/>
            <person name="Thrash C.J."/>
            <person name="Martin M.O."/>
        </authorList>
    </citation>
    <scope>NUCLEOTIDE SEQUENCE</scope>
    <source>
        <strain evidence="3">EKP203</strain>
    </source>
</reference>
<dbReference type="SUPFAM" id="SSF51735">
    <property type="entry name" value="NAD(P)-binding Rossmann-fold domains"/>
    <property type="match status" value="1"/>
</dbReference>
<dbReference type="PROSITE" id="PS00061">
    <property type="entry name" value="ADH_SHORT"/>
    <property type="match status" value="1"/>
</dbReference>
<evidence type="ECO:0000256" key="2">
    <source>
        <dbReference type="ARBA" id="ARBA00023002"/>
    </source>
</evidence>
<dbReference type="Pfam" id="PF00106">
    <property type="entry name" value="adh_short"/>
    <property type="match status" value="1"/>
</dbReference>
<proteinExistence type="inferred from homology"/>
<accession>A0ABT7XY87</accession>
<name>A0ABT7XY87_9VIBR</name>
<gene>
    <name evidence="3" type="ORF">QWJ08_05000</name>
</gene>
<dbReference type="Gene3D" id="3.40.50.720">
    <property type="entry name" value="NAD(P)-binding Rossmann-like Domain"/>
    <property type="match status" value="1"/>
</dbReference>
<keyword evidence="4" id="KW-1185">Reference proteome</keyword>
<dbReference type="PANTHER" id="PTHR44196:SF1">
    <property type="entry name" value="DEHYDROGENASE_REDUCTASE SDR FAMILY MEMBER 7B"/>
    <property type="match status" value="1"/>
</dbReference>